<dbReference type="InterPro" id="IPR006059">
    <property type="entry name" value="SBP"/>
</dbReference>
<dbReference type="AlphaFoldDB" id="A0A9D1EUW3"/>
<dbReference type="Gene3D" id="3.40.190.10">
    <property type="entry name" value="Periplasmic binding protein-like II"/>
    <property type="match status" value="2"/>
</dbReference>
<protein>
    <submittedName>
        <fullName evidence="2">Extracellular solute-binding protein</fullName>
    </submittedName>
</protein>
<dbReference type="PANTHER" id="PTHR43649">
    <property type="entry name" value="ARABINOSE-BINDING PROTEIN-RELATED"/>
    <property type="match status" value="1"/>
</dbReference>
<proteinExistence type="predicted"/>
<evidence type="ECO:0000313" key="2">
    <source>
        <dbReference type="EMBL" id="HIS32445.1"/>
    </source>
</evidence>
<dbReference type="InterPro" id="IPR050490">
    <property type="entry name" value="Bact_solute-bd_prot1"/>
</dbReference>
<dbReference type="SUPFAM" id="SSF53850">
    <property type="entry name" value="Periplasmic binding protein-like II"/>
    <property type="match status" value="1"/>
</dbReference>
<dbReference type="Proteomes" id="UP000823935">
    <property type="component" value="Unassembled WGS sequence"/>
</dbReference>
<feature type="signal peptide" evidence="1">
    <location>
        <begin position="1"/>
        <end position="26"/>
    </location>
</feature>
<dbReference type="EMBL" id="DVIQ01000081">
    <property type="protein sequence ID" value="HIS32445.1"/>
    <property type="molecule type" value="Genomic_DNA"/>
</dbReference>
<name>A0A9D1EUW3_9FIRM</name>
<feature type="chain" id="PRO_5038758724" evidence="1">
    <location>
        <begin position="27"/>
        <end position="437"/>
    </location>
</feature>
<gene>
    <name evidence="2" type="ORF">IAB44_13020</name>
</gene>
<comment type="caution">
    <text evidence="2">The sequence shown here is derived from an EMBL/GenBank/DDBJ whole genome shotgun (WGS) entry which is preliminary data.</text>
</comment>
<keyword evidence="1" id="KW-0732">Signal</keyword>
<evidence type="ECO:0000313" key="3">
    <source>
        <dbReference type="Proteomes" id="UP000823935"/>
    </source>
</evidence>
<reference evidence="2" key="2">
    <citation type="journal article" date="2021" name="PeerJ">
        <title>Extensive microbial diversity within the chicken gut microbiome revealed by metagenomics and culture.</title>
        <authorList>
            <person name="Gilroy R."/>
            <person name="Ravi A."/>
            <person name="Getino M."/>
            <person name="Pursley I."/>
            <person name="Horton D.L."/>
            <person name="Alikhan N.F."/>
            <person name="Baker D."/>
            <person name="Gharbi K."/>
            <person name="Hall N."/>
            <person name="Watson M."/>
            <person name="Adriaenssens E.M."/>
            <person name="Foster-Nyarko E."/>
            <person name="Jarju S."/>
            <person name="Secka A."/>
            <person name="Antonio M."/>
            <person name="Oren A."/>
            <person name="Chaudhuri R.R."/>
            <person name="La Ragione R."/>
            <person name="Hildebrand F."/>
            <person name="Pallen M.J."/>
        </authorList>
    </citation>
    <scope>NUCLEOTIDE SEQUENCE</scope>
    <source>
        <strain evidence="2">CHK190-19873</strain>
    </source>
</reference>
<sequence>MRKLCSAACALALAGAVLGSSLGVYAEDQTEEKSFEGKTLTMLLELSDGASVEGTYAQIAAFEEKYGCTVDVEEISGGDEGENIRMVRLSTGTLADVFTHNIGSNMAKLDPAENCYDLSGEDWIENVTEGYRSAVTQDGAVYAVPADTSNVAGVFYNKNVFEDLSIEIPETWTDFLAVCQTIKDAGIDPIAAPYSRESNTQIPFLANYYYVLQENPDFAEQYTNREIELTDSKAFVGGLQKMYDIATMGYLNEDYLSTGMEECAAMLGEGTAAMMLVRTNIITTMTSVCPDKINDIGFFPIPDESADVRGVSYWMPQGFYVNKSAQEPELAVAWCEFLTTQEAVDAYCSAVTPCGTFCLNNIETDASNSYVPVAEAQEWISSGNCTPVMEYSCSIKGANQPTICSMVASGSITAEDAAQQIADDNVIDAQQKGIEGW</sequence>
<dbReference type="Pfam" id="PF01547">
    <property type="entry name" value="SBP_bac_1"/>
    <property type="match status" value="1"/>
</dbReference>
<reference evidence="2" key="1">
    <citation type="submission" date="2020-10" db="EMBL/GenBank/DDBJ databases">
        <authorList>
            <person name="Gilroy R."/>
        </authorList>
    </citation>
    <scope>NUCLEOTIDE SEQUENCE</scope>
    <source>
        <strain evidence="2">CHK190-19873</strain>
    </source>
</reference>
<evidence type="ECO:0000256" key="1">
    <source>
        <dbReference type="SAM" id="SignalP"/>
    </source>
</evidence>
<organism evidence="2 3">
    <name type="scientific">Candidatus Limivivens intestinipullorum</name>
    <dbReference type="NCBI Taxonomy" id="2840858"/>
    <lineage>
        <taxon>Bacteria</taxon>
        <taxon>Bacillati</taxon>
        <taxon>Bacillota</taxon>
        <taxon>Clostridia</taxon>
        <taxon>Lachnospirales</taxon>
        <taxon>Lachnospiraceae</taxon>
        <taxon>Lachnospiraceae incertae sedis</taxon>
        <taxon>Candidatus Limivivens</taxon>
    </lineage>
</organism>
<accession>A0A9D1EUW3</accession>